<dbReference type="InterPro" id="IPR014729">
    <property type="entry name" value="Rossmann-like_a/b/a_fold"/>
</dbReference>
<evidence type="ECO:0000313" key="2">
    <source>
        <dbReference type="Proteomes" id="UP000298327"/>
    </source>
</evidence>
<dbReference type="STRING" id="205917.A0A4Y9ZC03"/>
<dbReference type="GO" id="GO:0016887">
    <property type="term" value="F:ATP hydrolysis activity"/>
    <property type="evidence" value="ECO:0007669"/>
    <property type="project" value="TreeGrafter"/>
</dbReference>
<reference evidence="1 2" key="1">
    <citation type="submission" date="2019-02" db="EMBL/GenBank/DDBJ databases">
        <title>Genome sequencing of the rare red list fungi Dentipellis fragilis.</title>
        <authorList>
            <person name="Buettner E."/>
            <person name="Kellner H."/>
        </authorList>
    </citation>
    <scope>NUCLEOTIDE SEQUENCE [LARGE SCALE GENOMIC DNA]</scope>
    <source>
        <strain evidence="1 2">DSM 105465</strain>
    </source>
</reference>
<dbReference type="GO" id="GO:0000309">
    <property type="term" value="F:nicotinamide-nucleotide adenylyltransferase activity"/>
    <property type="evidence" value="ECO:0007669"/>
    <property type="project" value="TreeGrafter"/>
</dbReference>
<comment type="caution">
    <text evidence="1">The sequence shown here is derived from an EMBL/GenBank/DDBJ whole genome shotgun (WGS) entry which is preliminary data.</text>
</comment>
<dbReference type="OrthoDB" id="5591297at2759"/>
<evidence type="ECO:0000313" key="1">
    <source>
        <dbReference type="EMBL" id="TFY71680.1"/>
    </source>
</evidence>
<dbReference type="GO" id="GO:0005737">
    <property type="term" value="C:cytoplasm"/>
    <property type="evidence" value="ECO:0007669"/>
    <property type="project" value="TreeGrafter"/>
</dbReference>
<proteinExistence type="predicted"/>
<dbReference type="Gene3D" id="3.40.50.620">
    <property type="entry name" value="HUPs"/>
    <property type="match status" value="1"/>
</dbReference>
<dbReference type="PANTHER" id="PTHR31285:SF0">
    <property type="entry name" value="NICOTINAMIDE MONONUCLEOTIDE ADENYLYLTRANSFERASE"/>
    <property type="match status" value="1"/>
</dbReference>
<dbReference type="EMBL" id="SEOQ01000041">
    <property type="protein sequence ID" value="TFY71680.1"/>
    <property type="molecule type" value="Genomic_DNA"/>
</dbReference>
<dbReference type="Proteomes" id="UP000298327">
    <property type="component" value="Unassembled WGS sequence"/>
</dbReference>
<accession>A0A4Y9ZC03</accession>
<keyword evidence="2" id="KW-1185">Reference proteome</keyword>
<dbReference type="SUPFAM" id="SSF52374">
    <property type="entry name" value="Nucleotidylyl transferase"/>
    <property type="match status" value="1"/>
</dbReference>
<dbReference type="AlphaFoldDB" id="A0A4Y9ZC03"/>
<protein>
    <recommendedName>
        <fullName evidence="3">Nicotinamide-nucleotide adenylyltransferase</fullName>
    </recommendedName>
</protein>
<dbReference type="GO" id="GO:0005634">
    <property type="term" value="C:nucleus"/>
    <property type="evidence" value="ECO:0007669"/>
    <property type="project" value="TreeGrafter"/>
</dbReference>
<dbReference type="PANTHER" id="PTHR31285">
    <property type="entry name" value="NICOTINAMIDE MONONUCLEOTIDE ADENYLYLTRANSFERASE"/>
    <property type="match status" value="1"/>
</dbReference>
<organism evidence="1 2">
    <name type="scientific">Dentipellis fragilis</name>
    <dbReference type="NCBI Taxonomy" id="205917"/>
    <lineage>
        <taxon>Eukaryota</taxon>
        <taxon>Fungi</taxon>
        <taxon>Dikarya</taxon>
        <taxon>Basidiomycota</taxon>
        <taxon>Agaricomycotina</taxon>
        <taxon>Agaricomycetes</taxon>
        <taxon>Russulales</taxon>
        <taxon>Hericiaceae</taxon>
        <taxon>Dentipellis</taxon>
    </lineage>
</organism>
<evidence type="ECO:0008006" key="3">
    <source>
        <dbReference type="Google" id="ProtNLM"/>
    </source>
</evidence>
<gene>
    <name evidence="1" type="ORF">EVG20_g1334</name>
</gene>
<sequence>MHHADCEAAIRRIQHGTSSVELVLSTTPTWPLTSAPPSASGSPLRISVLDSSFNPPTLAHLALALSPPPAPDHTPYDARLLLLSVRNADKQLKHGDATHAQRMQMMGLLAQDMAPANVAVAIMDEPTFVGKSAALLAFLRARFATSASRDESYTPKVQLTFLQGTDTLERLLAPRYYGSLENMRAALSRFFAADGDDSRVVCARRVMANTLEAAEAAEVEQRALDTMKDMGILEKVSFINIGDDKNSFSSSEVRGKIARGDESWKAMVTHGISQYIEENNLYRPL</sequence>
<name>A0A4Y9ZC03_9AGAM</name>